<dbReference type="PANTHER" id="PTHR45339:SF1">
    <property type="entry name" value="HYBRID SIGNAL TRANSDUCTION HISTIDINE KINASE J"/>
    <property type="match status" value="1"/>
</dbReference>
<organism evidence="9">
    <name type="scientific">uncultured delta proteobacterium</name>
    <dbReference type="NCBI Taxonomy" id="34034"/>
    <lineage>
        <taxon>Bacteria</taxon>
        <taxon>Deltaproteobacteria</taxon>
        <taxon>environmental samples</taxon>
    </lineage>
</organism>
<dbReference type="EC" id="2.7.13.3" evidence="2"/>
<dbReference type="CDD" id="cd00082">
    <property type="entry name" value="HisKA"/>
    <property type="match status" value="1"/>
</dbReference>
<accession>A0A212KFM8</accession>
<reference evidence="9" key="1">
    <citation type="submission" date="2016-04" db="EMBL/GenBank/DDBJ databases">
        <authorList>
            <person name="Evans L.H."/>
            <person name="Alamgir A."/>
            <person name="Owens N."/>
            <person name="Weber N.D."/>
            <person name="Virtaneva K."/>
            <person name="Barbian K."/>
            <person name="Babar A."/>
            <person name="Rosenke K."/>
        </authorList>
    </citation>
    <scope>NUCLEOTIDE SEQUENCE</scope>
    <source>
        <strain evidence="9">86</strain>
    </source>
</reference>
<dbReference type="PANTHER" id="PTHR45339">
    <property type="entry name" value="HYBRID SIGNAL TRANSDUCTION HISTIDINE KINASE J"/>
    <property type="match status" value="1"/>
</dbReference>
<evidence type="ECO:0000259" key="7">
    <source>
        <dbReference type="PROSITE" id="PS50109"/>
    </source>
</evidence>
<protein>
    <recommendedName>
        <fullName evidence="2">histidine kinase</fullName>
        <ecNumber evidence="2">2.7.13.3</ecNumber>
    </recommendedName>
</protein>
<dbReference type="InterPro" id="IPR001610">
    <property type="entry name" value="PAC"/>
</dbReference>
<dbReference type="SMART" id="SM00387">
    <property type="entry name" value="HATPase_c"/>
    <property type="match status" value="1"/>
</dbReference>
<dbReference type="GO" id="GO:0000155">
    <property type="term" value="F:phosphorelay sensor kinase activity"/>
    <property type="evidence" value="ECO:0007669"/>
    <property type="project" value="InterPro"/>
</dbReference>
<dbReference type="InterPro" id="IPR013655">
    <property type="entry name" value="PAS_fold_3"/>
</dbReference>
<dbReference type="InterPro" id="IPR036890">
    <property type="entry name" value="HATPase_C_sf"/>
</dbReference>
<dbReference type="InterPro" id="IPR003594">
    <property type="entry name" value="HATPase_dom"/>
</dbReference>
<dbReference type="PRINTS" id="PR00344">
    <property type="entry name" value="BCTRLSENSOR"/>
</dbReference>
<dbReference type="InterPro" id="IPR004358">
    <property type="entry name" value="Sig_transdc_His_kin-like_C"/>
</dbReference>
<dbReference type="FunFam" id="3.30.565.10:FF:000010">
    <property type="entry name" value="Sensor histidine kinase RcsC"/>
    <property type="match status" value="1"/>
</dbReference>
<dbReference type="SMART" id="SM00388">
    <property type="entry name" value="HisKA"/>
    <property type="match status" value="1"/>
</dbReference>
<feature type="domain" description="Response regulatory" evidence="8">
    <location>
        <begin position="626"/>
        <end position="769"/>
    </location>
</feature>
<dbReference type="InterPro" id="IPR011006">
    <property type="entry name" value="CheY-like_superfamily"/>
</dbReference>
<dbReference type="PROSITE" id="PS50110">
    <property type="entry name" value="RESPONSE_REGULATORY"/>
    <property type="match status" value="1"/>
</dbReference>
<dbReference type="Gene3D" id="3.30.565.10">
    <property type="entry name" value="Histidine kinase-like ATPase, C-terminal domain"/>
    <property type="match status" value="1"/>
</dbReference>
<dbReference type="InterPro" id="IPR001789">
    <property type="entry name" value="Sig_transdc_resp-reg_receiver"/>
</dbReference>
<dbReference type="Pfam" id="PF02518">
    <property type="entry name" value="HATPase_c"/>
    <property type="match status" value="1"/>
</dbReference>
<dbReference type="Pfam" id="PF00072">
    <property type="entry name" value="Response_reg"/>
    <property type="match status" value="1"/>
</dbReference>
<dbReference type="SUPFAM" id="SSF47384">
    <property type="entry name" value="Homodimeric domain of signal transducing histidine kinase"/>
    <property type="match status" value="1"/>
</dbReference>
<dbReference type="SUPFAM" id="SSF52172">
    <property type="entry name" value="CheY-like"/>
    <property type="match status" value="1"/>
</dbReference>
<dbReference type="PROSITE" id="PS50109">
    <property type="entry name" value="HIS_KIN"/>
    <property type="match status" value="1"/>
</dbReference>
<proteinExistence type="predicted"/>
<dbReference type="Gene3D" id="3.30.450.20">
    <property type="entry name" value="PAS domain"/>
    <property type="match status" value="1"/>
</dbReference>
<dbReference type="Pfam" id="PF00512">
    <property type="entry name" value="HisKA"/>
    <property type="match status" value="1"/>
</dbReference>
<evidence type="ECO:0000256" key="1">
    <source>
        <dbReference type="ARBA" id="ARBA00000085"/>
    </source>
</evidence>
<keyword evidence="6" id="KW-0175">Coiled coil</keyword>
<evidence type="ECO:0000256" key="5">
    <source>
        <dbReference type="PROSITE-ProRule" id="PRU00169"/>
    </source>
</evidence>
<dbReference type="CDD" id="cd16922">
    <property type="entry name" value="HATPase_EvgS-ArcB-TorS-like"/>
    <property type="match status" value="1"/>
</dbReference>
<keyword evidence="4" id="KW-0902">Two-component regulatory system</keyword>
<dbReference type="SMART" id="SM00086">
    <property type="entry name" value="PAC"/>
    <property type="match status" value="1"/>
</dbReference>
<dbReference type="InterPro" id="IPR035965">
    <property type="entry name" value="PAS-like_dom_sf"/>
</dbReference>
<keyword evidence="3 5" id="KW-0597">Phosphoprotein</keyword>
<gene>
    <name evidence="9" type="ORF">KL86DPRO_60158</name>
</gene>
<evidence type="ECO:0000256" key="4">
    <source>
        <dbReference type="ARBA" id="ARBA00023012"/>
    </source>
</evidence>
<comment type="catalytic activity">
    <reaction evidence="1">
        <text>ATP + protein L-histidine = ADP + protein N-phospho-L-histidine.</text>
        <dbReference type="EC" id="2.7.13.3"/>
    </reaction>
</comment>
<evidence type="ECO:0000313" key="9">
    <source>
        <dbReference type="EMBL" id="SBW10428.1"/>
    </source>
</evidence>
<dbReference type="InterPro" id="IPR005467">
    <property type="entry name" value="His_kinase_dom"/>
</dbReference>
<feature type="modified residue" description="4-aspartylphosphate" evidence="5">
    <location>
        <position position="675"/>
    </location>
</feature>
<evidence type="ECO:0000256" key="2">
    <source>
        <dbReference type="ARBA" id="ARBA00012438"/>
    </source>
</evidence>
<sequence>MADGNDRGEKRQCSAICKPARDKKQQEHRWSFSRQPRFSSAATWEWDIAAGFCHYPPEWYRMIGAEGAEPRNFQNWAWWSGQMHMDDMPGVLEVHRQIFEGKLEEAEVIYRLRRPDGRWIRLLNRGVVSQWKDDGTPAIMSGISIDISHLAMSPPLPENGVPQAAPRASVQGIFPPSAEIAPEPPEDLSRLNKRRLSALYQLAQMDKASEDEVLHFAMTSILQLTDSTRGFIFIPDPEGPKGKGLFFLSHDNYRHASDKQLAGDTLPPELVPLVDSSNPLATRHRIVNGDGITPVSVLFDKTAPVMRYIIAPGQEDGRTVCLAGVCNKASDYDESDLRQVETFVTNTWLIVRRRRHLLELQRAKETAEAASKAKDEFIANVSHELRTPLNGVLSMLQLLEDFPMTDQQKEFLHTACLSGNALVRIISDILDFSRIESGKMLLLKEPLDFKASVLSGLRLFREEAEKSGLSFTAEMDPAIPGLLQGDDTRIRQIVFNLVSNALKFTREGGITVTCSLEPEQPEGKTAIILTVTDTGIGIPKDKQSTLFNAFTQVDSFASKKTPGTGLGLSIVKRLVAMMDGDVRLESEPGKGTRVSCTIMLDNAAAGPGQTAEPDLPAGDQNRAPLHILVAEDDAVGRFALRSFLLRSGHRAVCVQNGRQALEALQIYPFDCLLTDIQMPDMDGLELARRIHETDFREFSPSEEVRALVREAFPEAPQITAPVDPAMPIVAVSAHTMAGDKERFLQQGINHYIAKPIALRELNAVLALVEKPNRNA</sequence>
<keyword evidence="9" id="KW-0418">Kinase</keyword>
<dbReference type="EMBL" id="FLUQ01000006">
    <property type="protein sequence ID" value="SBW10428.1"/>
    <property type="molecule type" value="Genomic_DNA"/>
</dbReference>
<feature type="domain" description="Histidine kinase" evidence="7">
    <location>
        <begin position="380"/>
        <end position="602"/>
    </location>
</feature>
<name>A0A212KFM8_9DELT</name>
<dbReference type="InterPro" id="IPR003661">
    <property type="entry name" value="HisK_dim/P_dom"/>
</dbReference>
<dbReference type="SUPFAM" id="SSF55785">
    <property type="entry name" value="PYP-like sensor domain (PAS domain)"/>
    <property type="match status" value="1"/>
</dbReference>
<dbReference type="SUPFAM" id="SSF55874">
    <property type="entry name" value="ATPase domain of HSP90 chaperone/DNA topoisomerase II/histidine kinase"/>
    <property type="match status" value="1"/>
</dbReference>
<keyword evidence="9" id="KW-0808">Transferase</keyword>
<dbReference type="InterPro" id="IPR036097">
    <property type="entry name" value="HisK_dim/P_sf"/>
</dbReference>
<dbReference type="Pfam" id="PF08447">
    <property type="entry name" value="PAS_3"/>
    <property type="match status" value="1"/>
</dbReference>
<dbReference type="CDD" id="cd17546">
    <property type="entry name" value="REC_hyHK_CKI1_RcsC-like"/>
    <property type="match status" value="1"/>
</dbReference>
<feature type="coiled-coil region" evidence="6">
    <location>
        <begin position="353"/>
        <end position="380"/>
    </location>
</feature>
<evidence type="ECO:0000256" key="6">
    <source>
        <dbReference type="SAM" id="Coils"/>
    </source>
</evidence>
<evidence type="ECO:0000256" key="3">
    <source>
        <dbReference type="ARBA" id="ARBA00022553"/>
    </source>
</evidence>
<dbReference type="Gene3D" id="1.10.287.130">
    <property type="match status" value="1"/>
</dbReference>
<evidence type="ECO:0000259" key="8">
    <source>
        <dbReference type="PROSITE" id="PS50110"/>
    </source>
</evidence>
<dbReference type="AlphaFoldDB" id="A0A212KFM8"/>
<dbReference type="Gene3D" id="3.40.50.2300">
    <property type="match status" value="1"/>
</dbReference>
<dbReference type="SMART" id="SM00448">
    <property type="entry name" value="REC"/>
    <property type="match status" value="1"/>
</dbReference>